<dbReference type="EMBL" id="CADCTL010000104">
    <property type="protein sequence ID" value="CAA9238419.1"/>
    <property type="molecule type" value="Genomic_DNA"/>
</dbReference>
<feature type="active site" description="Charge relay system" evidence="2">
    <location>
        <position position="270"/>
    </location>
</feature>
<reference evidence="4" key="1">
    <citation type="submission" date="2020-02" db="EMBL/GenBank/DDBJ databases">
        <authorList>
            <person name="Meier V. D."/>
        </authorList>
    </citation>
    <scope>NUCLEOTIDE SEQUENCE</scope>
    <source>
        <strain evidence="4">AVDCRST_MAG04</strain>
    </source>
</reference>
<dbReference type="InterPro" id="IPR050960">
    <property type="entry name" value="AB_hydrolase_4_sf"/>
</dbReference>
<dbReference type="InterPro" id="IPR000073">
    <property type="entry name" value="AB_hydrolase_1"/>
</dbReference>
<dbReference type="PIRSF" id="PIRSF005211">
    <property type="entry name" value="Ab_hydro_YheT"/>
    <property type="match status" value="1"/>
</dbReference>
<evidence type="ECO:0000313" key="4">
    <source>
        <dbReference type="EMBL" id="CAA9238419.1"/>
    </source>
</evidence>
<proteinExistence type="inferred from homology"/>
<dbReference type="Gene3D" id="3.40.50.1820">
    <property type="entry name" value="alpha/beta hydrolase"/>
    <property type="match status" value="1"/>
</dbReference>
<gene>
    <name evidence="4" type="ORF">AVDCRST_MAG04-1480</name>
</gene>
<dbReference type="PRINTS" id="PR00111">
    <property type="entry name" value="ABHYDROLASE"/>
</dbReference>
<sequence>MDPRIVTLRPRPPWFGGTLQTARALRWPIAARLPPGHRLWLPLADGDALAATLHLPEAQPPARPLAALVHGLTGSEDDPCLREAAAGLLRRGFPVLRINLRGSAKSQPRSTSHYHLGRSADLADALSALPEMLTGKGVVVAGWSLGGALVLHLLAREGERRGMAPVLAGAAVCPPLQPELAFETIDANAVFGRALLALYRREVLAVPARDLDEDLRRAATRATSLYEFEATVTAPRFGYPSYEVFTELERSSDALPRIRVPTLLLMGGDDPLVPATSLDGVDWDECPSVAPMLVRGAGHCGFYDLGRENLSVRVIGAFFEGAADGVGTTGAAALAVADTDASSSPVADPALA</sequence>
<dbReference type="InterPro" id="IPR012020">
    <property type="entry name" value="ABHD4"/>
</dbReference>
<accession>A0A6J4I2I7</accession>
<comment type="similarity">
    <text evidence="1">Belongs to the AB hydrolase superfamily. AB hydrolase 4 family.</text>
</comment>
<dbReference type="SUPFAM" id="SSF53474">
    <property type="entry name" value="alpha/beta-Hydrolases"/>
    <property type="match status" value="1"/>
</dbReference>
<dbReference type="GO" id="GO:0034338">
    <property type="term" value="F:short-chain carboxylesterase activity"/>
    <property type="evidence" value="ECO:0007669"/>
    <property type="project" value="TreeGrafter"/>
</dbReference>
<evidence type="ECO:0000256" key="1">
    <source>
        <dbReference type="ARBA" id="ARBA00010884"/>
    </source>
</evidence>
<feature type="active site" description="Charge relay system" evidence="2">
    <location>
        <position position="144"/>
    </location>
</feature>
<dbReference type="Pfam" id="PF00561">
    <property type="entry name" value="Abhydrolase_1"/>
    <property type="match status" value="1"/>
</dbReference>
<dbReference type="InterPro" id="IPR029058">
    <property type="entry name" value="AB_hydrolase_fold"/>
</dbReference>
<evidence type="ECO:0000259" key="3">
    <source>
        <dbReference type="Pfam" id="PF00561"/>
    </source>
</evidence>
<organism evidence="4">
    <name type="scientific">uncultured Acetobacteraceae bacterium</name>
    <dbReference type="NCBI Taxonomy" id="169975"/>
    <lineage>
        <taxon>Bacteria</taxon>
        <taxon>Pseudomonadati</taxon>
        <taxon>Pseudomonadota</taxon>
        <taxon>Alphaproteobacteria</taxon>
        <taxon>Acetobacterales</taxon>
        <taxon>Acetobacteraceae</taxon>
        <taxon>environmental samples</taxon>
    </lineage>
</organism>
<evidence type="ECO:0000256" key="2">
    <source>
        <dbReference type="PIRSR" id="PIRSR005211-1"/>
    </source>
</evidence>
<dbReference type="GO" id="GO:0047372">
    <property type="term" value="F:monoacylglycerol lipase activity"/>
    <property type="evidence" value="ECO:0007669"/>
    <property type="project" value="TreeGrafter"/>
</dbReference>
<feature type="active site" description="Charge relay system" evidence="2">
    <location>
        <position position="299"/>
    </location>
</feature>
<dbReference type="AlphaFoldDB" id="A0A6J4I2I7"/>
<dbReference type="PANTHER" id="PTHR10794">
    <property type="entry name" value="ABHYDROLASE DOMAIN-CONTAINING PROTEIN"/>
    <property type="match status" value="1"/>
</dbReference>
<feature type="domain" description="AB hydrolase-1" evidence="3">
    <location>
        <begin position="68"/>
        <end position="304"/>
    </location>
</feature>
<protein>
    <recommendedName>
        <fullName evidence="3">AB hydrolase-1 domain-containing protein</fullName>
    </recommendedName>
</protein>
<dbReference type="PANTHER" id="PTHR10794:SF63">
    <property type="entry name" value="ALPHA_BETA HYDROLASE 1, ISOFORM A"/>
    <property type="match status" value="1"/>
</dbReference>
<name>A0A6J4I2I7_9PROT</name>